<evidence type="ECO:0000256" key="7">
    <source>
        <dbReference type="ARBA" id="ARBA00022771"/>
    </source>
</evidence>
<keyword evidence="7" id="KW-0863">Zinc-finger</keyword>
<evidence type="ECO:0000313" key="16">
    <source>
        <dbReference type="Proteomes" id="UP000824540"/>
    </source>
</evidence>
<evidence type="ECO:0000256" key="10">
    <source>
        <dbReference type="ARBA" id="ARBA00033181"/>
    </source>
</evidence>
<dbReference type="InterPro" id="IPR007109">
    <property type="entry name" value="Brix"/>
</dbReference>
<gene>
    <name evidence="15" type="ORF">JZ751_012256</name>
</gene>
<dbReference type="PROSITE" id="PS50076">
    <property type="entry name" value="DNAJ_2"/>
    <property type="match status" value="1"/>
</dbReference>
<dbReference type="SMART" id="SM00879">
    <property type="entry name" value="Brix"/>
    <property type="match status" value="1"/>
</dbReference>
<dbReference type="InterPro" id="IPR013087">
    <property type="entry name" value="Znf_C2H2_type"/>
</dbReference>
<dbReference type="Pfam" id="PF04427">
    <property type="entry name" value="Brix"/>
    <property type="match status" value="1"/>
</dbReference>
<name>A0A8T2PRV9_9TELE</name>
<dbReference type="PROSITE" id="PS50833">
    <property type="entry name" value="BRIX"/>
    <property type="match status" value="1"/>
</dbReference>
<dbReference type="InterPro" id="IPR054076">
    <property type="entry name" value="ZUO1-like_ZHD"/>
</dbReference>
<evidence type="ECO:0000256" key="11">
    <source>
        <dbReference type="ARBA" id="ARBA00074367"/>
    </source>
</evidence>
<dbReference type="InterPro" id="IPR018253">
    <property type="entry name" value="DnaJ_domain_CS"/>
</dbReference>
<evidence type="ECO:0000256" key="8">
    <source>
        <dbReference type="ARBA" id="ARBA00022833"/>
    </source>
</evidence>
<keyword evidence="5" id="KW-0690">Ribosome biogenesis</keyword>
<feature type="compositionally biased region" description="Basic residues" evidence="12">
    <location>
        <begin position="663"/>
        <end position="673"/>
    </location>
</feature>
<evidence type="ECO:0000259" key="14">
    <source>
        <dbReference type="PROSITE" id="PS50833"/>
    </source>
</evidence>
<dbReference type="GO" id="GO:0005737">
    <property type="term" value="C:cytoplasm"/>
    <property type="evidence" value="ECO:0007669"/>
    <property type="project" value="TreeGrafter"/>
</dbReference>
<dbReference type="SUPFAM" id="SSF46565">
    <property type="entry name" value="Chaperone J-domain"/>
    <property type="match status" value="1"/>
</dbReference>
<evidence type="ECO:0000256" key="9">
    <source>
        <dbReference type="ARBA" id="ARBA00023242"/>
    </source>
</evidence>
<dbReference type="AlphaFoldDB" id="A0A8T2PRV9"/>
<dbReference type="CDD" id="cd06257">
    <property type="entry name" value="DnaJ"/>
    <property type="match status" value="1"/>
</dbReference>
<dbReference type="Gene3D" id="3.40.50.10480">
    <property type="entry name" value="Probable brix-domain ribosomal biogenesis protein"/>
    <property type="match status" value="1"/>
</dbReference>
<evidence type="ECO:0000256" key="1">
    <source>
        <dbReference type="ARBA" id="ARBA00003439"/>
    </source>
</evidence>
<keyword evidence="8" id="KW-0862">Zinc</keyword>
<evidence type="ECO:0000256" key="3">
    <source>
        <dbReference type="ARBA" id="ARBA00006369"/>
    </source>
</evidence>
<keyword evidence="9" id="KW-0539">Nucleus</keyword>
<comment type="similarity">
    <text evidence="3">Belongs to the BRX1 family.</text>
</comment>
<feature type="compositionally biased region" description="Basic residues" evidence="12">
    <location>
        <begin position="1"/>
        <end position="22"/>
    </location>
</feature>
<organism evidence="15 16">
    <name type="scientific">Albula glossodonta</name>
    <name type="common">roundjaw bonefish</name>
    <dbReference type="NCBI Taxonomy" id="121402"/>
    <lineage>
        <taxon>Eukaryota</taxon>
        <taxon>Metazoa</taxon>
        <taxon>Chordata</taxon>
        <taxon>Craniata</taxon>
        <taxon>Vertebrata</taxon>
        <taxon>Euteleostomi</taxon>
        <taxon>Actinopterygii</taxon>
        <taxon>Neopterygii</taxon>
        <taxon>Teleostei</taxon>
        <taxon>Albuliformes</taxon>
        <taxon>Albulidae</taxon>
        <taxon>Albula</taxon>
    </lineage>
</organism>
<feature type="compositionally biased region" description="Basic and acidic residues" evidence="12">
    <location>
        <begin position="29"/>
        <end position="41"/>
    </location>
</feature>
<dbReference type="PROSITE" id="PS00028">
    <property type="entry name" value="ZINC_FINGER_C2H2_1"/>
    <property type="match status" value="1"/>
</dbReference>
<evidence type="ECO:0000256" key="5">
    <source>
        <dbReference type="ARBA" id="ARBA00022517"/>
    </source>
</evidence>
<proteinExistence type="inferred from homology"/>
<evidence type="ECO:0000256" key="4">
    <source>
        <dbReference type="ARBA" id="ARBA00020522"/>
    </source>
</evidence>
<feature type="domain" description="Brix" evidence="14">
    <location>
        <begin position="58"/>
        <end position="247"/>
    </location>
</feature>
<evidence type="ECO:0000313" key="15">
    <source>
        <dbReference type="EMBL" id="KAG9354132.1"/>
    </source>
</evidence>
<feature type="compositionally biased region" description="Basic residues" evidence="12">
    <location>
        <begin position="744"/>
        <end position="757"/>
    </location>
</feature>
<comment type="function">
    <text evidence="1">Required for biogenesis of the 60S ribosomal subunit.</text>
</comment>
<dbReference type="SUPFAM" id="SSF52954">
    <property type="entry name" value="Class II aaRS ABD-related"/>
    <property type="match status" value="1"/>
</dbReference>
<feature type="region of interest" description="Disordered" evidence="12">
    <location>
        <begin position="1"/>
        <end position="42"/>
    </location>
</feature>
<dbReference type="PROSITE" id="PS00636">
    <property type="entry name" value="DNAJ_1"/>
    <property type="match status" value="1"/>
</dbReference>
<dbReference type="Gene3D" id="1.10.287.110">
    <property type="entry name" value="DnaJ domain"/>
    <property type="match status" value="1"/>
</dbReference>
<feature type="region of interest" description="Disordered" evidence="12">
    <location>
        <begin position="606"/>
        <end position="639"/>
    </location>
</feature>
<accession>A0A8T2PRV9</accession>
<reference evidence="15" key="1">
    <citation type="thesis" date="2021" institute="BYU ScholarsArchive" country="Provo, UT, USA">
        <title>Applications of and Algorithms for Genome Assembly and Genomic Analyses with an Emphasis on Marine Teleosts.</title>
        <authorList>
            <person name="Pickett B.D."/>
        </authorList>
    </citation>
    <scope>NUCLEOTIDE SEQUENCE</scope>
    <source>
        <strain evidence="15">HI-2016</strain>
    </source>
</reference>
<evidence type="ECO:0000256" key="2">
    <source>
        <dbReference type="ARBA" id="ARBA00004604"/>
    </source>
</evidence>
<keyword evidence="16" id="KW-1185">Reference proteome</keyword>
<dbReference type="GO" id="GO:0008270">
    <property type="term" value="F:zinc ion binding"/>
    <property type="evidence" value="ECO:0007669"/>
    <property type="project" value="UniProtKB-KW"/>
</dbReference>
<dbReference type="PRINTS" id="PR00625">
    <property type="entry name" value="JDOMAIN"/>
</dbReference>
<dbReference type="PANTHER" id="PTHR44029:SF1">
    <property type="entry name" value="DNAJ HOMOLOG SUBFAMILY C MEMBER 21"/>
    <property type="match status" value="1"/>
</dbReference>
<dbReference type="FunFam" id="3.40.50.10480:FF:000003">
    <property type="entry name" value="Ribosome biogenesis protein BRX1"/>
    <property type="match status" value="1"/>
</dbReference>
<keyword evidence="6" id="KW-0479">Metal-binding</keyword>
<dbReference type="InterPro" id="IPR051964">
    <property type="entry name" value="Chaperone_stress_response"/>
</dbReference>
<dbReference type="OrthoDB" id="1638493at2759"/>
<dbReference type="GO" id="GO:0006364">
    <property type="term" value="P:rRNA processing"/>
    <property type="evidence" value="ECO:0007669"/>
    <property type="project" value="InterPro"/>
</dbReference>
<feature type="region of interest" description="Disordered" evidence="12">
    <location>
        <begin position="795"/>
        <end position="818"/>
    </location>
</feature>
<dbReference type="GO" id="GO:0019843">
    <property type="term" value="F:rRNA binding"/>
    <property type="evidence" value="ECO:0007669"/>
    <property type="project" value="InterPro"/>
</dbReference>
<dbReference type="SMART" id="SM00271">
    <property type="entry name" value="DnaJ"/>
    <property type="match status" value="1"/>
</dbReference>
<feature type="compositionally biased region" description="Low complexity" evidence="12">
    <location>
        <begin position="729"/>
        <end position="743"/>
    </location>
</feature>
<dbReference type="GO" id="GO:0005730">
    <property type="term" value="C:nucleolus"/>
    <property type="evidence" value="ECO:0007669"/>
    <property type="project" value="UniProtKB-SubCell"/>
</dbReference>
<dbReference type="FunFam" id="1.10.287.110:FF:000046">
    <property type="entry name" value="dnaJ homolog subfamily C member 21"/>
    <property type="match status" value="1"/>
</dbReference>
<dbReference type="InterPro" id="IPR001623">
    <property type="entry name" value="DnaJ_domain"/>
</dbReference>
<dbReference type="InterPro" id="IPR036869">
    <property type="entry name" value="J_dom_sf"/>
</dbReference>
<feature type="region of interest" description="Disordered" evidence="12">
    <location>
        <begin position="660"/>
        <end position="770"/>
    </location>
</feature>
<evidence type="ECO:0000256" key="6">
    <source>
        <dbReference type="ARBA" id="ARBA00022723"/>
    </source>
</evidence>
<sequence>MSALKRKRGGNVKGSKAAKKVKFVGNGTEKQKDVPDQESKNEYSIPAPVSMGKWTNKERVLVFSSRGINFRTRHLMQDLRTIMPHTKADTKMDRKDKLFVINEVCEMKNCNKCLFFEAKKKQDLYMWISNVPHGPSAKFLVQNIHTLAELKMTGNCLKGSRPLLSFDPQFEKEPHYALLKELFIQTFSTPQYHPKSQPFVDHIFTFTIADNRIWFRNYQIIEEDASLVEIGPRFVLNLIKIFQGSFGGPTLYENPHYQSPNMHRRMLRLATAAKLREKQMVKDLQKMKKMEAKEVLKQDVTDDVFATPVEEKPIEVEHEAPAPKKFKKKNKEFKRQRMQKFNKDATDDDLKKAYRKLALKWHPDKNLENAEEAAEQFKLIQAAYDVLSDPQERAWYDNHREALLKGGVSGEYEDDSIDLLQYFTVTCYSGYGDDEEGFYTVYRNLFESIVKEEMEHSKEEDDEDDEFPTFGDSLSDYDTVVHVFYGYWQSFCTRKNFAWKEEYDTRQASNRWEKRAMEKENKKTREKAKKERNELVRQLVAFVRKRDRRVQAHKKLVEEQNAEKAKKVEELRRKQKLHQAKLAEDYKEQSWAAMSELEKELQQIEAQYGQEFGDASESEEEDVDAVDGGDQSGGDGAEELTEYYDDLYCPACDKSFKTDKALSKKQKKKKRQQKAQSSPSEPAEDPVIAEPVETQHSPEGPLLEQSGSSEDSPCPQSPPDQPCDDDTEGGQQEGPQPTQPKSSGKTKAKKGGTKKGSKPQGGSERPPEELNLRCVTCQFEFPTRNKLFDHLKTTGHATAVSSSKPTGGKGKKDKRKNR</sequence>
<comment type="caution">
    <text evidence="15">The sequence shown here is derived from an EMBL/GenBank/DDBJ whole genome shotgun (WGS) entry which is preliminary data.</text>
</comment>
<feature type="domain" description="J" evidence="13">
    <location>
        <begin position="331"/>
        <end position="400"/>
    </location>
</feature>
<dbReference type="Proteomes" id="UP000824540">
    <property type="component" value="Unassembled WGS sequence"/>
</dbReference>
<feature type="compositionally biased region" description="Acidic residues" evidence="12">
    <location>
        <begin position="614"/>
        <end position="627"/>
    </location>
</feature>
<comment type="subcellular location">
    <subcellularLocation>
        <location evidence="2">Nucleus</location>
        <location evidence="2">Nucleolus</location>
    </subcellularLocation>
</comment>
<protein>
    <recommendedName>
        <fullName evidence="11">DnaJ homolog subfamily C member 21</fullName>
    </recommendedName>
    <alternativeName>
        <fullName evidence="10">Brix domain-containing protein 2</fullName>
    </alternativeName>
    <alternativeName>
        <fullName evidence="4">Ribosome biogenesis protein BRX1 homolog</fullName>
    </alternativeName>
</protein>
<dbReference type="Pfam" id="PF00226">
    <property type="entry name" value="DnaJ"/>
    <property type="match status" value="1"/>
</dbReference>
<dbReference type="PANTHER" id="PTHR44029">
    <property type="entry name" value="DNAJ HOMOLOG SUBFAMILY C MEMBER 21"/>
    <property type="match status" value="1"/>
</dbReference>
<evidence type="ECO:0000259" key="13">
    <source>
        <dbReference type="PROSITE" id="PS50076"/>
    </source>
</evidence>
<dbReference type="EMBL" id="JAFBMS010000003">
    <property type="protein sequence ID" value="KAG9354132.1"/>
    <property type="molecule type" value="Genomic_DNA"/>
</dbReference>
<feature type="compositionally biased region" description="Basic residues" evidence="12">
    <location>
        <begin position="809"/>
        <end position="818"/>
    </location>
</feature>
<dbReference type="Pfam" id="PF21884">
    <property type="entry name" value="ZUO1-like_ZHD"/>
    <property type="match status" value="1"/>
</dbReference>
<evidence type="ECO:0000256" key="12">
    <source>
        <dbReference type="SAM" id="MobiDB-lite"/>
    </source>
</evidence>